<organism evidence="9 10">
    <name type="scientific">Mugilogobius chulae</name>
    <name type="common">yellowstripe goby</name>
    <dbReference type="NCBI Taxonomy" id="88201"/>
    <lineage>
        <taxon>Eukaryota</taxon>
        <taxon>Metazoa</taxon>
        <taxon>Chordata</taxon>
        <taxon>Craniata</taxon>
        <taxon>Vertebrata</taxon>
        <taxon>Euteleostomi</taxon>
        <taxon>Actinopterygii</taxon>
        <taxon>Neopterygii</taxon>
        <taxon>Teleostei</taxon>
        <taxon>Neoteleostei</taxon>
        <taxon>Acanthomorphata</taxon>
        <taxon>Gobiaria</taxon>
        <taxon>Gobiiformes</taxon>
        <taxon>Gobioidei</taxon>
        <taxon>Gobiidae</taxon>
        <taxon>Gobionellinae</taxon>
        <taxon>Mugilogobius</taxon>
    </lineage>
</organism>
<evidence type="ECO:0000256" key="6">
    <source>
        <dbReference type="RuleBase" id="RU367036"/>
    </source>
</evidence>
<dbReference type="GO" id="GO:0005829">
    <property type="term" value="C:cytosol"/>
    <property type="evidence" value="ECO:0007669"/>
    <property type="project" value="TreeGrafter"/>
</dbReference>
<keyword evidence="10" id="KW-1185">Reference proteome</keyword>
<evidence type="ECO:0000313" key="9">
    <source>
        <dbReference type="EMBL" id="KAK7893095.1"/>
    </source>
</evidence>
<dbReference type="EMBL" id="JBBPFD010000016">
    <property type="protein sequence ID" value="KAK7893095.1"/>
    <property type="molecule type" value="Genomic_DNA"/>
</dbReference>
<evidence type="ECO:0000256" key="4">
    <source>
        <dbReference type="ARBA" id="ARBA00057733"/>
    </source>
</evidence>
<comment type="similarity">
    <text evidence="2 6">Belongs to the gamma-glutamylcyclotransferase family.</text>
</comment>
<evidence type="ECO:0000256" key="7">
    <source>
        <dbReference type="SAM" id="MobiDB-lite"/>
    </source>
</evidence>
<dbReference type="SUPFAM" id="SSF110857">
    <property type="entry name" value="Gamma-glutamyl cyclotransferase-like"/>
    <property type="match status" value="1"/>
</dbReference>
<gene>
    <name evidence="9" type="ORF">WMY93_022247</name>
</gene>
<comment type="catalytic activity">
    <reaction evidence="1 6">
        <text>epsilon-(gamma-L-glutamyl)-L-lysine = 5-oxo-L-proline + L-lysine</text>
        <dbReference type="Rhea" id="RHEA:16961"/>
        <dbReference type="ChEBI" id="CHEBI:32551"/>
        <dbReference type="ChEBI" id="CHEBI:58402"/>
        <dbReference type="ChEBI" id="CHEBI:133752"/>
        <dbReference type="EC" id="4.3.2.8"/>
    </reaction>
</comment>
<evidence type="ECO:0000256" key="1">
    <source>
        <dbReference type="ARBA" id="ARBA00001684"/>
    </source>
</evidence>
<dbReference type="EC" id="4.3.2.8" evidence="6"/>
<name>A0AAW0NGY3_9GOBI</name>
<dbReference type="GO" id="GO:0061929">
    <property type="term" value="F:gamma-glutamylaminecyclotransferase activity"/>
    <property type="evidence" value="ECO:0007669"/>
    <property type="project" value="UniProtKB-UniRule"/>
</dbReference>
<protein>
    <recommendedName>
        <fullName evidence="6">Gamma-glutamylaminecyclotransferase</fullName>
        <ecNumber evidence="6">4.3.2.8</ecNumber>
    </recommendedName>
</protein>
<dbReference type="PANTHER" id="PTHR12510:SF4">
    <property type="entry name" value="GAMMA-GLUTAMYLAMINECYCLOTRANSFERASE"/>
    <property type="match status" value="1"/>
</dbReference>
<dbReference type="Gene3D" id="3.10.490.10">
    <property type="entry name" value="Gamma-glutamyl cyclotransferase-like"/>
    <property type="match status" value="1"/>
</dbReference>
<dbReference type="GO" id="GO:0042219">
    <property type="term" value="P:modified amino acid catabolic process"/>
    <property type="evidence" value="ECO:0007669"/>
    <property type="project" value="UniProtKB-UniRule"/>
</dbReference>
<accession>A0AAW0NGY3</accession>
<comment type="caution">
    <text evidence="9">The sequence shown here is derived from an EMBL/GenBank/DDBJ whole genome shotgun (WGS) entry which is preliminary data.</text>
</comment>
<proteinExistence type="inferred from homology"/>
<evidence type="ECO:0000259" key="8">
    <source>
        <dbReference type="Pfam" id="PF06094"/>
    </source>
</evidence>
<feature type="region of interest" description="Disordered" evidence="7">
    <location>
        <begin position="1"/>
        <end position="25"/>
    </location>
</feature>
<feature type="domain" description="Gamma-glutamylcyclotransferase AIG2-like" evidence="8">
    <location>
        <begin position="34"/>
        <end position="151"/>
    </location>
</feature>
<dbReference type="Pfam" id="PF06094">
    <property type="entry name" value="GGACT"/>
    <property type="match status" value="1"/>
</dbReference>
<dbReference type="InterPro" id="IPR039126">
    <property type="entry name" value="GGACT"/>
</dbReference>
<evidence type="ECO:0000256" key="5">
    <source>
        <dbReference type="PIRSR" id="PIRSR639126-1"/>
    </source>
</evidence>
<dbReference type="CDD" id="cd06661">
    <property type="entry name" value="GGCT_like"/>
    <property type="match status" value="1"/>
</dbReference>
<evidence type="ECO:0000256" key="3">
    <source>
        <dbReference type="ARBA" id="ARBA00023239"/>
    </source>
</evidence>
<dbReference type="AlphaFoldDB" id="A0AAW0NGY3"/>
<reference evidence="10" key="1">
    <citation type="submission" date="2024-04" db="EMBL/GenBank/DDBJ databases">
        <title>Salinicola lusitanus LLJ914,a marine bacterium isolated from the Okinawa Trough.</title>
        <authorList>
            <person name="Li J."/>
        </authorList>
    </citation>
    <scope>NUCLEOTIDE SEQUENCE [LARGE SCALE GENOMIC DNA]</scope>
</reference>
<keyword evidence="3 6" id="KW-0456">Lyase</keyword>
<dbReference type="InterPro" id="IPR036568">
    <property type="entry name" value="GGCT-like_sf"/>
</dbReference>
<comment type="function">
    <text evidence="4">May contribute to degradation of proteins cross-linked by transglutaminases by degrading the cross-link between a lysine and a glutamic acid residue. Catalyzes the formation of 5-oxo-L-proline from L-gamma-glutamyl-L-epsilon-lysine.</text>
</comment>
<dbReference type="InterPro" id="IPR009288">
    <property type="entry name" value="AIG2-like_dom"/>
</dbReference>
<evidence type="ECO:0000313" key="10">
    <source>
        <dbReference type="Proteomes" id="UP001460270"/>
    </source>
</evidence>
<dbReference type="FunFam" id="3.10.490.10:FF:000008">
    <property type="entry name" value="Gamma-glutamylaminecyclotransferase A"/>
    <property type="match status" value="1"/>
</dbReference>
<feature type="compositionally biased region" description="Polar residues" evidence="7">
    <location>
        <begin position="1"/>
        <end position="12"/>
    </location>
</feature>
<feature type="active site" description="Proton acceptor" evidence="5">
    <location>
        <position position="112"/>
    </location>
</feature>
<dbReference type="Proteomes" id="UP001460270">
    <property type="component" value="Unassembled WGS sequence"/>
</dbReference>
<dbReference type="PANTHER" id="PTHR12510">
    <property type="entry name" value="TROPONIN C-AKIN-1 PROTEIN"/>
    <property type="match status" value="1"/>
</dbReference>
<sequence length="189" mass="20870">MAYLQSSRSSCACSAFGPSTAPSTHLSTSSMARVFVYGTLKKGQPNYYRMFDASNGKTEFLGTAKTVEKFPLVIAGVHNIPYLLNIPGQGKQIHGEIYKVDEPMLKFLDDFEGVPTHYQRTVNKLEVKECDAQADGETLAPGSITEAYLYSTKTYKPEWTTLPTFDNYDSYGDHGLKAIPANSLPAYVE</sequence>
<dbReference type="InterPro" id="IPR013024">
    <property type="entry name" value="GGCT-like"/>
</dbReference>
<evidence type="ECO:0000256" key="2">
    <source>
        <dbReference type="ARBA" id="ARBA00008861"/>
    </source>
</evidence>